<keyword evidence="3" id="KW-1185">Reference proteome</keyword>
<keyword evidence="1" id="KW-0732">Signal</keyword>
<dbReference type="PIRSF" id="PIRSF004649">
    <property type="entry name" value="MlaC"/>
    <property type="match status" value="1"/>
</dbReference>
<sequence>MKNLLHKLLGATVVAVAGLLAAAPAVVAAQDMAPDAMIKKVTDDVLRELRENKAVQQGDIAAATDAVNRIVMPHINFTRMTAGAVGPAWRNATPEQRQQIIEEFKAMLIRTYAGSLDQIGDLEVVVLPMRAQPDANDVLVRSEVRGGEQPIQLDYRLQKTPGEGLGWKVYNVNVMGSWIVDSYRSQFQQEINANGIDGLIRALRRRSAE</sequence>
<dbReference type="Proteomes" id="UP000050580">
    <property type="component" value="Unassembled WGS sequence"/>
</dbReference>
<evidence type="ECO:0000256" key="1">
    <source>
        <dbReference type="SAM" id="SignalP"/>
    </source>
</evidence>
<dbReference type="InterPro" id="IPR008869">
    <property type="entry name" value="MlaC/ttg2D"/>
</dbReference>
<feature type="signal peptide" evidence="1">
    <location>
        <begin position="1"/>
        <end position="28"/>
    </location>
</feature>
<gene>
    <name evidence="2" type="ORF">AAV94_01900</name>
</gene>
<dbReference type="Gene3D" id="3.10.450.50">
    <property type="match status" value="1"/>
</dbReference>
<organism evidence="2 3">
    <name type="scientific">Lampropedia cohaerens</name>
    <dbReference type="NCBI Taxonomy" id="1610491"/>
    <lineage>
        <taxon>Bacteria</taxon>
        <taxon>Pseudomonadati</taxon>
        <taxon>Pseudomonadota</taxon>
        <taxon>Betaproteobacteria</taxon>
        <taxon>Burkholderiales</taxon>
        <taxon>Comamonadaceae</taxon>
        <taxon>Lampropedia</taxon>
    </lineage>
</organism>
<dbReference type="OrthoDB" id="9798905at2"/>
<accession>A0A0U1Q3B0</accession>
<dbReference type="STRING" id="1610491.AAV94_01900"/>
<dbReference type="EMBL" id="LBNQ01000009">
    <property type="protein sequence ID" value="KKW69224.1"/>
    <property type="molecule type" value="Genomic_DNA"/>
</dbReference>
<name>A0A0U1Q3B0_9BURK</name>
<dbReference type="AlphaFoldDB" id="A0A0U1Q3B0"/>
<reference evidence="2 3" key="1">
    <citation type="submission" date="2015-05" db="EMBL/GenBank/DDBJ databases">
        <title>Draft genome sequence of Lampropedia sp. CT6, isolated from the microbial mat of a hot water spring, located at Manikaran, India.</title>
        <authorList>
            <person name="Tripathi C."/>
            <person name="Rani P."/>
            <person name="Mahato N.K."/>
            <person name="Lal R."/>
        </authorList>
    </citation>
    <scope>NUCLEOTIDE SEQUENCE [LARGE SCALE GENOMIC DNA]</scope>
    <source>
        <strain evidence="2 3">CT6</strain>
    </source>
</reference>
<dbReference type="Pfam" id="PF05494">
    <property type="entry name" value="MlaC"/>
    <property type="match status" value="1"/>
</dbReference>
<proteinExistence type="predicted"/>
<dbReference type="PANTHER" id="PTHR36573">
    <property type="entry name" value="INTERMEMBRANE PHOSPHOLIPID TRANSPORT SYSTEM BINDING PROTEIN MLAC"/>
    <property type="match status" value="1"/>
</dbReference>
<evidence type="ECO:0000313" key="3">
    <source>
        <dbReference type="Proteomes" id="UP000050580"/>
    </source>
</evidence>
<comment type="caution">
    <text evidence="2">The sequence shown here is derived from an EMBL/GenBank/DDBJ whole genome shotgun (WGS) entry which is preliminary data.</text>
</comment>
<evidence type="ECO:0000313" key="2">
    <source>
        <dbReference type="EMBL" id="KKW69224.1"/>
    </source>
</evidence>
<feature type="chain" id="PRO_5006713115" evidence="1">
    <location>
        <begin position="29"/>
        <end position="209"/>
    </location>
</feature>
<dbReference type="PANTHER" id="PTHR36573:SF1">
    <property type="entry name" value="INTERMEMBRANE PHOSPHOLIPID TRANSPORT SYSTEM BINDING PROTEIN MLAC"/>
    <property type="match status" value="1"/>
</dbReference>
<dbReference type="Gene3D" id="1.10.10.640">
    <property type="entry name" value="phospholipid-binding protein"/>
    <property type="match status" value="1"/>
</dbReference>
<dbReference type="RefSeq" id="WP_046740669.1">
    <property type="nucleotide sequence ID" value="NZ_LBNQ01000009.1"/>
</dbReference>
<protein>
    <submittedName>
        <fullName evidence="2">Uncharacterized protein</fullName>
    </submittedName>
</protein>